<evidence type="ECO:0000256" key="8">
    <source>
        <dbReference type="SAM" id="MobiDB-lite"/>
    </source>
</evidence>
<dbReference type="GO" id="GO:0005543">
    <property type="term" value="F:phospholipid binding"/>
    <property type="evidence" value="ECO:0007669"/>
    <property type="project" value="TreeGrafter"/>
</dbReference>
<dbReference type="InterPro" id="IPR003835">
    <property type="entry name" value="Glyco_trans_19"/>
</dbReference>
<dbReference type="GO" id="GO:0008915">
    <property type="term" value="F:lipid-A-disaccharide synthase activity"/>
    <property type="evidence" value="ECO:0007669"/>
    <property type="project" value="UniProtKB-EC"/>
</dbReference>
<dbReference type="EC" id="2.4.1.182" evidence="1"/>
<keyword evidence="10" id="KW-1185">Reference proteome</keyword>
<evidence type="ECO:0000256" key="4">
    <source>
        <dbReference type="ARBA" id="ARBA00022676"/>
    </source>
</evidence>
<dbReference type="Pfam" id="PF02684">
    <property type="entry name" value="LpxB"/>
    <property type="match status" value="1"/>
</dbReference>
<evidence type="ECO:0000256" key="5">
    <source>
        <dbReference type="ARBA" id="ARBA00022679"/>
    </source>
</evidence>
<evidence type="ECO:0000256" key="2">
    <source>
        <dbReference type="ARBA" id="ARBA00022516"/>
    </source>
</evidence>
<organism evidence="9 10">
    <name type="scientific">Musa troglodytarum</name>
    <name type="common">fe'i banana</name>
    <dbReference type="NCBI Taxonomy" id="320322"/>
    <lineage>
        <taxon>Eukaryota</taxon>
        <taxon>Viridiplantae</taxon>
        <taxon>Streptophyta</taxon>
        <taxon>Embryophyta</taxon>
        <taxon>Tracheophyta</taxon>
        <taxon>Spermatophyta</taxon>
        <taxon>Magnoliopsida</taxon>
        <taxon>Liliopsida</taxon>
        <taxon>Zingiberales</taxon>
        <taxon>Musaceae</taxon>
        <taxon>Musa</taxon>
    </lineage>
</organism>
<feature type="compositionally biased region" description="Basic and acidic residues" evidence="8">
    <location>
        <begin position="611"/>
        <end position="623"/>
    </location>
</feature>
<dbReference type="EMBL" id="CP097510">
    <property type="protein sequence ID" value="URE22237.1"/>
    <property type="molecule type" value="Genomic_DNA"/>
</dbReference>
<proteinExistence type="predicted"/>
<dbReference type="AlphaFoldDB" id="A0A9E7KKK2"/>
<comment type="catalytic activity">
    <reaction evidence="7">
        <text>a lipid X + a UDP-2-N,3-O-bis[(3R)-3-hydroxyacyl]-alpha-D-glucosamine = a lipid A disaccharide + UDP + H(+)</text>
        <dbReference type="Rhea" id="RHEA:67828"/>
        <dbReference type="ChEBI" id="CHEBI:15378"/>
        <dbReference type="ChEBI" id="CHEBI:58223"/>
        <dbReference type="ChEBI" id="CHEBI:137748"/>
        <dbReference type="ChEBI" id="CHEBI:176338"/>
        <dbReference type="ChEBI" id="CHEBI:176343"/>
        <dbReference type="EC" id="2.4.1.182"/>
    </reaction>
</comment>
<accession>A0A9E7KKK2</accession>
<dbReference type="NCBIfam" id="TIGR00215">
    <property type="entry name" value="lpxB"/>
    <property type="match status" value="1"/>
</dbReference>
<dbReference type="PANTHER" id="PTHR30372">
    <property type="entry name" value="LIPID-A-DISACCHARIDE SYNTHASE"/>
    <property type="match status" value="1"/>
</dbReference>
<keyword evidence="6" id="KW-0443">Lipid metabolism</keyword>
<feature type="region of interest" description="Disordered" evidence="8">
    <location>
        <begin position="597"/>
        <end position="635"/>
    </location>
</feature>
<keyword evidence="2" id="KW-0444">Lipid biosynthesis</keyword>
<evidence type="ECO:0000256" key="1">
    <source>
        <dbReference type="ARBA" id="ARBA00012687"/>
    </source>
</evidence>
<evidence type="ECO:0000256" key="6">
    <source>
        <dbReference type="ARBA" id="ARBA00023098"/>
    </source>
</evidence>
<evidence type="ECO:0000313" key="9">
    <source>
        <dbReference type="EMBL" id="URE22237.1"/>
    </source>
</evidence>
<sequence length="635" mass="70393">MLLRPIGGQPDGGLGGRLFVSWRIASKSGLSSYTTADSSGKRIIDMAAREGELRVFMVAGEVSGDSIASRLMASLKKLSPFPVRFAGVGGSLMSKEGLQTIFPMEEIAVMGLWELLPHLNTFRKRLKETTEAAFLFRPHAVVTVDSKGFSFRLLKRLKAKSVQEENYPVHVHYVAPSFWAWKGGETRLKALRQFVDHMLCIIPFEEQNCRLNGLSATYVGHPLLEDAIMLNLNSGPLSSKLRVQRSGDAFRYRHGLAPGATVFTLLPGSRLQEVTRILPIFLKTIELLKNSFSELSVFIPVAPNSHVEDFVSRTIQSSPLSAILASTAALCASGSAVIELQLARLPCVVAYRAHLLTEWVIRYRTKLNFISLPNILLNSDIIPEVLFRECTPGKLATVFSKVVLDNNIQEKQTSAAEKVLQLLCPPREDTYRLLLEKLGYTGAVCYPSMIAASSILFAEKQRCLLENCLAAPYEERANLEFVRFALMWSHIYPLGGHNGSDWVRVGLSCQWGIDVAPSQRSHVEDNDTALQVSRLTTPPLITAHARGAISDVRVARSRNDSNRSHQIALGTRSGERKGVDVILRNEEITKEFEEKKADLQPKVARPPEVAEEIKKEEEAEKVSKQGLKATLLPLS</sequence>
<reference evidence="9" key="1">
    <citation type="submission" date="2022-05" db="EMBL/GenBank/DDBJ databases">
        <title>The Musa troglodytarum L. genome provides insights into the mechanism of non-climacteric behaviour and enrichment of carotenoids.</title>
        <authorList>
            <person name="Wang J."/>
        </authorList>
    </citation>
    <scope>NUCLEOTIDE SEQUENCE</scope>
    <source>
        <tissue evidence="9">Leaf</tissue>
    </source>
</reference>
<evidence type="ECO:0000256" key="3">
    <source>
        <dbReference type="ARBA" id="ARBA00022556"/>
    </source>
</evidence>
<dbReference type="PANTHER" id="PTHR30372:SF4">
    <property type="entry name" value="LIPID-A-DISACCHARIDE SYNTHASE, MITOCHONDRIAL-RELATED"/>
    <property type="match status" value="1"/>
</dbReference>
<protein>
    <recommendedName>
        <fullName evidence="1">lipid-A-disaccharide synthase</fullName>
        <ecNumber evidence="1">2.4.1.182</ecNumber>
    </recommendedName>
</protein>
<evidence type="ECO:0000313" key="10">
    <source>
        <dbReference type="Proteomes" id="UP001055439"/>
    </source>
</evidence>
<keyword evidence="5" id="KW-0808">Transferase</keyword>
<keyword evidence="4" id="KW-0328">Glycosyltransferase</keyword>
<name>A0A9E7KKK2_9LILI</name>
<dbReference type="GO" id="GO:0009245">
    <property type="term" value="P:lipid A biosynthetic process"/>
    <property type="evidence" value="ECO:0007669"/>
    <property type="project" value="UniProtKB-KW"/>
</dbReference>
<keyword evidence="3" id="KW-0441">Lipid A biosynthesis</keyword>
<dbReference type="GO" id="GO:0016020">
    <property type="term" value="C:membrane"/>
    <property type="evidence" value="ECO:0007669"/>
    <property type="project" value="GOC"/>
</dbReference>
<gene>
    <name evidence="9" type="ORF">MUK42_07443</name>
</gene>
<dbReference type="SUPFAM" id="SSF53756">
    <property type="entry name" value="UDP-Glycosyltransferase/glycogen phosphorylase"/>
    <property type="match status" value="1"/>
</dbReference>
<dbReference type="Proteomes" id="UP001055439">
    <property type="component" value="Chromosome 8"/>
</dbReference>
<evidence type="ECO:0000256" key="7">
    <source>
        <dbReference type="ARBA" id="ARBA00048975"/>
    </source>
</evidence>
<dbReference type="OrthoDB" id="2419at2759"/>